<reference evidence="3" key="1">
    <citation type="submission" date="2019-03" db="EMBL/GenBank/DDBJ databases">
        <title>Single cell metagenomics reveals metabolic interactions within the superorganism composed of flagellate Streblomastix strix and complex community of Bacteroidetes bacteria on its surface.</title>
        <authorList>
            <person name="Treitli S.C."/>
            <person name="Kolisko M."/>
            <person name="Husnik F."/>
            <person name="Keeling P."/>
            <person name="Hampl V."/>
        </authorList>
    </citation>
    <scope>NUCLEOTIDE SEQUENCE</scope>
    <source>
        <strain evidence="3">STM</strain>
    </source>
</reference>
<name>A0A5J4P733_9ZZZZ</name>
<dbReference type="EMBL" id="SNRY01010829">
    <property type="protein sequence ID" value="KAA6305277.1"/>
    <property type="molecule type" value="Genomic_DNA"/>
</dbReference>
<dbReference type="InterPro" id="IPR014982">
    <property type="entry name" value="GSCFA"/>
</dbReference>
<proteinExistence type="predicted"/>
<feature type="non-terminal residue" evidence="3">
    <location>
        <position position="1"/>
    </location>
</feature>
<dbReference type="AlphaFoldDB" id="A0A5J4P733"/>
<organism evidence="3">
    <name type="scientific">termite gut metagenome</name>
    <dbReference type="NCBI Taxonomy" id="433724"/>
    <lineage>
        <taxon>unclassified sequences</taxon>
        <taxon>metagenomes</taxon>
        <taxon>organismal metagenomes</taxon>
    </lineage>
</organism>
<sequence>CSIKFSIESSGKYHVFRFANYSCAANEQCFVREQAIDTTILFLHLSSGIFPQIVALLTLFVLKNAYILYNPSSIAIVLREVLSDKIYTAADLLYYQGAYHSFMHHGSFSSPVVSDCLTNINIRLQQIRKKIEYVDHLLITFGTAWIYTYKETGKVVANCHKLPDSKFERRRLNLDEIVTEYTLLLTELLAQN</sequence>
<feature type="domain" description="GSCFA" evidence="2">
    <location>
        <begin position="64"/>
        <end position="190"/>
    </location>
</feature>
<feature type="transmembrane region" description="Helical" evidence="1">
    <location>
        <begin position="49"/>
        <end position="69"/>
    </location>
</feature>
<keyword evidence="1" id="KW-0812">Transmembrane</keyword>
<dbReference type="Pfam" id="PF08885">
    <property type="entry name" value="GSCFA"/>
    <property type="match status" value="1"/>
</dbReference>
<keyword evidence="1" id="KW-0472">Membrane</keyword>
<feature type="non-terminal residue" evidence="3">
    <location>
        <position position="192"/>
    </location>
</feature>
<keyword evidence="1" id="KW-1133">Transmembrane helix</keyword>
<gene>
    <name evidence="3" type="ORF">EZS27_043071</name>
</gene>
<evidence type="ECO:0000313" key="3">
    <source>
        <dbReference type="EMBL" id="KAA6305277.1"/>
    </source>
</evidence>
<accession>A0A5J4P733</accession>
<protein>
    <recommendedName>
        <fullName evidence="2">GSCFA domain-containing protein</fullName>
    </recommendedName>
</protein>
<evidence type="ECO:0000256" key="1">
    <source>
        <dbReference type="SAM" id="Phobius"/>
    </source>
</evidence>
<evidence type="ECO:0000259" key="2">
    <source>
        <dbReference type="Pfam" id="PF08885"/>
    </source>
</evidence>
<comment type="caution">
    <text evidence="3">The sequence shown here is derived from an EMBL/GenBank/DDBJ whole genome shotgun (WGS) entry which is preliminary data.</text>
</comment>